<evidence type="ECO:0000313" key="1">
    <source>
        <dbReference type="EMBL" id="KAJ8298743.1"/>
    </source>
</evidence>
<accession>A0ABQ9DZV0</accession>
<evidence type="ECO:0000313" key="3">
    <source>
        <dbReference type="Proteomes" id="UP001217089"/>
    </source>
</evidence>
<dbReference type="EMBL" id="JARBDR010000921">
    <property type="protein sequence ID" value="KAJ8298743.1"/>
    <property type="molecule type" value="Genomic_DNA"/>
</dbReference>
<gene>
    <name evidence="1" type="ORF">KUTeg_022803</name>
    <name evidence="2" type="ORF">KUTeg_022834</name>
</gene>
<organism evidence="2 3">
    <name type="scientific">Tegillarca granosa</name>
    <name type="common">Malaysian cockle</name>
    <name type="synonym">Anadara granosa</name>
    <dbReference type="NCBI Taxonomy" id="220873"/>
    <lineage>
        <taxon>Eukaryota</taxon>
        <taxon>Metazoa</taxon>
        <taxon>Spiralia</taxon>
        <taxon>Lophotrochozoa</taxon>
        <taxon>Mollusca</taxon>
        <taxon>Bivalvia</taxon>
        <taxon>Autobranchia</taxon>
        <taxon>Pteriomorphia</taxon>
        <taxon>Arcoida</taxon>
        <taxon>Arcoidea</taxon>
        <taxon>Arcidae</taxon>
        <taxon>Tegillarca</taxon>
    </lineage>
</organism>
<sequence>MSCNQWSTKDYNMRLLLVCSIFTLGLCHTAAPDHLLQRLEAIHKSHVYTHLHSQEKVIIVELIAAAEVDQITHYIDSIGMAYKQN</sequence>
<keyword evidence="3" id="KW-1185">Reference proteome</keyword>
<evidence type="ECO:0000313" key="2">
    <source>
        <dbReference type="EMBL" id="KAJ8298774.1"/>
    </source>
</evidence>
<dbReference type="EMBL" id="JARBDR010000921">
    <property type="protein sequence ID" value="KAJ8298774.1"/>
    <property type="molecule type" value="Genomic_DNA"/>
</dbReference>
<reference evidence="2 3" key="1">
    <citation type="submission" date="2022-12" db="EMBL/GenBank/DDBJ databases">
        <title>Chromosome-level genome of Tegillarca granosa.</title>
        <authorList>
            <person name="Kim J."/>
        </authorList>
    </citation>
    <scope>NUCLEOTIDE SEQUENCE [LARGE SCALE GENOMIC DNA]</scope>
    <source>
        <strain evidence="2">Teg-2019</strain>
        <tissue evidence="2">Adductor muscle</tissue>
    </source>
</reference>
<comment type="caution">
    <text evidence="2">The sequence shown here is derived from an EMBL/GenBank/DDBJ whole genome shotgun (WGS) entry which is preliminary data.</text>
</comment>
<proteinExistence type="predicted"/>
<dbReference type="Proteomes" id="UP001217089">
    <property type="component" value="Unassembled WGS sequence"/>
</dbReference>
<name>A0ABQ9DZV0_TEGGR</name>
<protein>
    <submittedName>
        <fullName evidence="2">Uncharacterized protein</fullName>
    </submittedName>
</protein>